<feature type="compositionally biased region" description="Low complexity" evidence="1">
    <location>
        <begin position="74"/>
        <end position="84"/>
    </location>
</feature>
<feature type="region of interest" description="Disordered" evidence="1">
    <location>
        <begin position="48"/>
        <end position="107"/>
    </location>
</feature>
<reference evidence="2" key="1">
    <citation type="submission" date="2020-11" db="EMBL/GenBank/DDBJ databases">
        <authorList>
            <person name="Tran Van P."/>
        </authorList>
    </citation>
    <scope>NUCLEOTIDE SEQUENCE</scope>
</reference>
<evidence type="ECO:0000313" key="2">
    <source>
        <dbReference type="EMBL" id="CAD7448199.1"/>
    </source>
</evidence>
<dbReference type="EMBL" id="OD569697">
    <property type="protein sequence ID" value="CAD7448199.1"/>
    <property type="molecule type" value="Genomic_DNA"/>
</dbReference>
<accession>A0A7R9F7E6</accession>
<name>A0A7R9F7E6_9NEOP</name>
<organism evidence="2">
    <name type="scientific">Timema bartmani</name>
    <dbReference type="NCBI Taxonomy" id="61472"/>
    <lineage>
        <taxon>Eukaryota</taxon>
        <taxon>Metazoa</taxon>
        <taxon>Ecdysozoa</taxon>
        <taxon>Arthropoda</taxon>
        <taxon>Hexapoda</taxon>
        <taxon>Insecta</taxon>
        <taxon>Pterygota</taxon>
        <taxon>Neoptera</taxon>
        <taxon>Polyneoptera</taxon>
        <taxon>Phasmatodea</taxon>
        <taxon>Timematodea</taxon>
        <taxon>Timematoidea</taxon>
        <taxon>Timematidae</taxon>
        <taxon>Timema</taxon>
    </lineage>
</organism>
<protein>
    <submittedName>
        <fullName evidence="2">Uncharacterized protein</fullName>
    </submittedName>
</protein>
<feature type="compositionally biased region" description="Basic and acidic residues" evidence="1">
    <location>
        <begin position="85"/>
        <end position="107"/>
    </location>
</feature>
<sequence>MTSSHASLSLLRVTTEGLVFDLRADRTRVHLSSLVIRFSAMKELSSERVSSERLKQHLAERNSHESECRKKVEQLQQEVEALQKQAREQDARQAEREREKDNDLHKLQKLLSQRDKDINNIRADEVERAGVLYSAFSKYLGSLSPSASLPQLSLRT</sequence>
<evidence type="ECO:0000256" key="1">
    <source>
        <dbReference type="SAM" id="MobiDB-lite"/>
    </source>
</evidence>
<gene>
    <name evidence="2" type="ORF">TBIB3V08_LOCUS10488</name>
</gene>
<dbReference type="AlphaFoldDB" id="A0A7R9F7E6"/>
<proteinExistence type="predicted"/>
<feature type="compositionally biased region" description="Basic and acidic residues" evidence="1">
    <location>
        <begin position="48"/>
        <end position="73"/>
    </location>
</feature>